<feature type="compositionally biased region" description="Low complexity" evidence="1">
    <location>
        <begin position="227"/>
        <end position="243"/>
    </location>
</feature>
<reference evidence="2" key="1">
    <citation type="journal article" date="2021" name="Nat. Commun.">
        <title>Genetic determinants of endophytism in the Arabidopsis root mycobiome.</title>
        <authorList>
            <person name="Mesny F."/>
            <person name="Miyauchi S."/>
            <person name="Thiergart T."/>
            <person name="Pickel B."/>
            <person name="Atanasova L."/>
            <person name="Karlsson M."/>
            <person name="Huettel B."/>
            <person name="Barry K.W."/>
            <person name="Haridas S."/>
            <person name="Chen C."/>
            <person name="Bauer D."/>
            <person name="Andreopoulos W."/>
            <person name="Pangilinan J."/>
            <person name="LaButti K."/>
            <person name="Riley R."/>
            <person name="Lipzen A."/>
            <person name="Clum A."/>
            <person name="Drula E."/>
            <person name="Henrissat B."/>
            <person name="Kohler A."/>
            <person name="Grigoriev I.V."/>
            <person name="Martin F.M."/>
            <person name="Hacquard S."/>
        </authorList>
    </citation>
    <scope>NUCLEOTIDE SEQUENCE</scope>
    <source>
        <strain evidence="2">MPI-CAGE-AT-0016</strain>
    </source>
</reference>
<evidence type="ECO:0000313" key="3">
    <source>
        <dbReference type="Proteomes" id="UP000813385"/>
    </source>
</evidence>
<protein>
    <submittedName>
        <fullName evidence="2">Uncharacterized protein</fullName>
    </submittedName>
</protein>
<proteinExistence type="predicted"/>
<keyword evidence="3" id="KW-1185">Reference proteome</keyword>
<dbReference type="OrthoDB" id="5419666at2759"/>
<feature type="compositionally biased region" description="Low complexity" evidence="1">
    <location>
        <begin position="195"/>
        <end position="215"/>
    </location>
</feature>
<name>A0A8K0X1Z2_9PEZI</name>
<comment type="caution">
    <text evidence="2">The sequence shown here is derived from an EMBL/GenBank/DDBJ whole genome shotgun (WGS) entry which is preliminary data.</text>
</comment>
<dbReference type="EMBL" id="JAGPXD010000004">
    <property type="protein sequence ID" value="KAH7359238.1"/>
    <property type="molecule type" value="Genomic_DNA"/>
</dbReference>
<dbReference type="AlphaFoldDB" id="A0A8K0X1Z2"/>
<accession>A0A8K0X1Z2</accession>
<organism evidence="2 3">
    <name type="scientific">Plectosphaerella cucumerina</name>
    <dbReference type="NCBI Taxonomy" id="40658"/>
    <lineage>
        <taxon>Eukaryota</taxon>
        <taxon>Fungi</taxon>
        <taxon>Dikarya</taxon>
        <taxon>Ascomycota</taxon>
        <taxon>Pezizomycotina</taxon>
        <taxon>Sordariomycetes</taxon>
        <taxon>Hypocreomycetidae</taxon>
        <taxon>Glomerellales</taxon>
        <taxon>Plectosphaerellaceae</taxon>
        <taxon>Plectosphaerella</taxon>
    </lineage>
</organism>
<feature type="region of interest" description="Disordered" evidence="1">
    <location>
        <begin position="66"/>
        <end position="250"/>
    </location>
</feature>
<gene>
    <name evidence="2" type="ORF">B0T11DRAFT_113605</name>
</gene>
<feature type="compositionally biased region" description="Low complexity" evidence="1">
    <location>
        <begin position="67"/>
        <end position="84"/>
    </location>
</feature>
<dbReference type="Proteomes" id="UP000813385">
    <property type="component" value="Unassembled WGS sequence"/>
</dbReference>
<evidence type="ECO:0000256" key="1">
    <source>
        <dbReference type="SAM" id="MobiDB-lite"/>
    </source>
</evidence>
<feature type="compositionally biased region" description="Pro residues" evidence="1">
    <location>
        <begin position="217"/>
        <end position="226"/>
    </location>
</feature>
<sequence length="322" mass="34179">MSALSRAFTTRRVKQSIDTAAANNKSKDSVQRSKTTKAGPSVRNLISAPVELIHTTNMLSYNAPDIARSGSNSGSAAGSAAHSVKSSDDELDSPQTAASSPPTSPDIGPSDDIRKPAGQAQGASPSPAPNHLSCYFVAPSHSRDFAPVPEQHAAPAIPKRSPSHTKQASYDAIARQRSMSVLSKHSDRTVSSKNSMTFSRASSTSTSASSQAHDSMPPSPKPPVPTVPAAAYQHYPAPPSSASDHPFGRELAQVSEIAEDYGIKHSVIDAEEQALKAQGLFKHRPETYAAAIQDLLAEFLAEPPTWRQDVRPDNRPDASSWI</sequence>
<evidence type="ECO:0000313" key="2">
    <source>
        <dbReference type="EMBL" id="KAH7359238.1"/>
    </source>
</evidence>
<feature type="region of interest" description="Disordered" evidence="1">
    <location>
        <begin position="1"/>
        <end position="45"/>
    </location>
</feature>